<evidence type="ECO:0000256" key="2">
    <source>
        <dbReference type="ARBA" id="ARBA00022705"/>
    </source>
</evidence>
<dbReference type="NCBIfam" id="TIGR00595">
    <property type="entry name" value="priA"/>
    <property type="match status" value="1"/>
</dbReference>
<dbReference type="Pfam" id="PF18074">
    <property type="entry name" value="PriA_C"/>
    <property type="match status" value="1"/>
</dbReference>
<feature type="domain" description="Primosomal protein N C-terminal" evidence="13">
    <location>
        <begin position="514"/>
        <end position="602"/>
    </location>
</feature>
<evidence type="ECO:0000256" key="10">
    <source>
        <dbReference type="ARBA" id="ARBA00023235"/>
    </source>
</evidence>
<name>A0A1F5DMQ4_9BACT</name>
<dbReference type="HAMAP" id="MF_00983">
    <property type="entry name" value="PriA"/>
    <property type="match status" value="1"/>
</dbReference>
<dbReference type="GO" id="GO:0008270">
    <property type="term" value="F:zinc ion binding"/>
    <property type="evidence" value="ECO:0007669"/>
    <property type="project" value="UniProtKB-UniRule"/>
</dbReference>
<protein>
    <recommendedName>
        <fullName evidence="11">Probable replication restart protein PriA</fullName>
    </recommendedName>
    <alternativeName>
        <fullName evidence="11">Putative ATP-dependent DNA helicase PriA</fullName>
    </alternativeName>
</protein>
<dbReference type="GO" id="GO:0005524">
    <property type="term" value="F:ATP binding"/>
    <property type="evidence" value="ECO:0007669"/>
    <property type="project" value="UniProtKB-UniRule"/>
</dbReference>
<dbReference type="GO" id="GO:0003677">
    <property type="term" value="F:DNA binding"/>
    <property type="evidence" value="ECO:0007669"/>
    <property type="project" value="UniProtKB-UniRule"/>
</dbReference>
<comment type="cofactor">
    <cofactor evidence="11">
        <name>Zn(2+)</name>
        <dbReference type="ChEBI" id="CHEBI:29105"/>
    </cofactor>
    <text evidence="11">Binds 2 zinc ions per subunit.</text>
</comment>
<evidence type="ECO:0000259" key="12">
    <source>
        <dbReference type="Pfam" id="PF17764"/>
    </source>
</evidence>
<keyword evidence="6" id="KW-0347">Helicase</keyword>
<feature type="binding site" evidence="11">
    <location>
        <position position="348"/>
    </location>
    <ligand>
        <name>Zn(2+)</name>
        <dbReference type="ChEBI" id="CHEBI:29105"/>
        <label>2</label>
    </ligand>
</feature>
<comment type="subunit">
    <text evidence="11">Component of the replication restart primosome.</text>
</comment>
<evidence type="ECO:0000256" key="9">
    <source>
        <dbReference type="ARBA" id="ARBA00023125"/>
    </source>
</evidence>
<dbReference type="AlphaFoldDB" id="A0A1F5DMQ4"/>
<dbReference type="InterPro" id="IPR042115">
    <property type="entry name" value="PriA_3primeBD_sf"/>
</dbReference>
<dbReference type="GO" id="GO:0016787">
    <property type="term" value="F:hydrolase activity"/>
    <property type="evidence" value="ECO:0007669"/>
    <property type="project" value="UniProtKB-KW"/>
</dbReference>
<keyword evidence="5" id="KW-0378">Hydrolase</keyword>
<organism evidence="14 15">
    <name type="scientific">Candidatus Berkelbacteria bacterium RBG_13_40_8</name>
    <dbReference type="NCBI Taxonomy" id="1797467"/>
    <lineage>
        <taxon>Bacteria</taxon>
        <taxon>Candidatus Berkelbacteria</taxon>
    </lineage>
</organism>
<dbReference type="GO" id="GO:0006302">
    <property type="term" value="P:double-strand break repair"/>
    <property type="evidence" value="ECO:0007669"/>
    <property type="project" value="InterPro"/>
</dbReference>
<feature type="binding site" evidence="11">
    <location>
        <position position="377"/>
    </location>
    <ligand>
        <name>Zn(2+)</name>
        <dbReference type="ChEBI" id="CHEBI:29105"/>
        <label>1</label>
    </ligand>
</feature>
<evidence type="ECO:0000256" key="3">
    <source>
        <dbReference type="ARBA" id="ARBA00022723"/>
    </source>
</evidence>
<reference evidence="14 15" key="1">
    <citation type="journal article" date="2016" name="Nat. Commun.">
        <title>Thousands of microbial genomes shed light on interconnected biogeochemical processes in an aquifer system.</title>
        <authorList>
            <person name="Anantharaman K."/>
            <person name="Brown C.T."/>
            <person name="Hug L.A."/>
            <person name="Sharon I."/>
            <person name="Castelle C.J."/>
            <person name="Probst A.J."/>
            <person name="Thomas B.C."/>
            <person name="Singh A."/>
            <person name="Wilkins M.J."/>
            <person name="Karaoz U."/>
            <person name="Brodie E.L."/>
            <person name="Williams K.H."/>
            <person name="Hubbard S.S."/>
            <person name="Banfield J.F."/>
        </authorList>
    </citation>
    <scope>NUCLEOTIDE SEQUENCE [LARGE SCALE GENOMIC DNA]</scope>
</reference>
<feature type="domain" description="Primosomal protein N' 3' DNA-binding" evidence="12">
    <location>
        <begin position="15"/>
        <end position="98"/>
    </location>
</feature>
<dbReference type="GO" id="GO:0006310">
    <property type="term" value="P:DNA recombination"/>
    <property type="evidence" value="ECO:0007669"/>
    <property type="project" value="InterPro"/>
</dbReference>
<accession>A0A1F5DMQ4</accession>
<proteinExistence type="inferred from homology"/>
<gene>
    <name evidence="11" type="primary">priA</name>
    <name evidence="14" type="ORF">A2V71_04765</name>
</gene>
<dbReference type="InterPro" id="IPR005259">
    <property type="entry name" value="PriA"/>
</dbReference>
<dbReference type="PANTHER" id="PTHR30580:SF0">
    <property type="entry name" value="PRIMOSOMAL PROTEIN N"/>
    <property type="match status" value="1"/>
</dbReference>
<keyword evidence="9 11" id="KW-0238">DNA-binding</keyword>
<evidence type="ECO:0000256" key="7">
    <source>
        <dbReference type="ARBA" id="ARBA00022833"/>
    </source>
</evidence>
<evidence type="ECO:0000256" key="4">
    <source>
        <dbReference type="ARBA" id="ARBA00022741"/>
    </source>
</evidence>
<keyword evidence="10" id="KW-0413">Isomerase</keyword>
<evidence type="ECO:0000256" key="8">
    <source>
        <dbReference type="ARBA" id="ARBA00022840"/>
    </source>
</evidence>
<dbReference type="GO" id="GO:0043138">
    <property type="term" value="F:3'-5' DNA helicase activity"/>
    <property type="evidence" value="ECO:0007669"/>
    <property type="project" value="TreeGrafter"/>
</dbReference>
<keyword evidence="1 11" id="KW-0639">Primosome</keyword>
<dbReference type="GO" id="GO:0006270">
    <property type="term" value="P:DNA replication initiation"/>
    <property type="evidence" value="ECO:0007669"/>
    <property type="project" value="TreeGrafter"/>
</dbReference>
<evidence type="ECO:0000313" key="14">
    <source>
        <dbReference type="EMBL" id="OGD56412.1"/>
    </source>
</evidence>
<dbReference type="Gene3D" id="3.40.50.300">
    <property type="entry name" value="P-loop containing nucleotide triphosphate hydrolases"/>
    <property type="match status" value="1"/>
</dbReference>
<feature type="binding site" evidence="11">
    <location>
        <position position="367"/>
    </location>
    <ligand>
        <name>Zn(2+)</name>
        <dbReference type="ChEBI" id="CHEBI:29105"/>
        <label>2</label>
    </ligand>
</feature>
<dbReference type="Pfam" id="PF17764">
    <property type="entry name" value="PriA_3primeBD"/>
    <property type="match status" value="1"/>
</dbReference>
<dbReference type="PANTHER" id="PTHR30580">
    <property type="entry name" value="PRIMOSOMAL PROTEIN N"/>
    <property type="match status" value="1"/>
</dbReference>
<evidence type="ECO:0000256" key="1">
    <source>
        <dbReference type="ARBA" id="ARBA00022515"/>
    </source>
</evidence>
<comment type="caution">
    <text evidence="11">As this protein does not have any detectable helicase domains, it probably does not have helicase activity.</text>
</comment>
<keyword evidence="8 11" id="KW-0067">ATP-binding</keyword>
<dbReference type="InterPro" id="IPR041222">
    <property type="entry name" value="PriA_3primeBD"/>
</dbReference>
<feature type="binding site" evidence="11">
    <location>
        <position position="380"/>
    </location>
    <ligand>
        <name>Zn(2+)</name>
        <dbReference type="ChEBI" id="CHEBI:29105"/>
        <label>1</label>
    </ligand>
</feature>
<keyword evidence="2 11" id="KW-0235">DNA replication</keyword>
<dbReference type="InterPro" id="IPR041236">
    <property type="entry name" value="PriA_C"/>
</dbReference>
<keyword evidence="3 11" id="KW-0479">Metal-binding</keyword>
<sequence length="606" mass="69389">MQIAKIVPNVKTRDEGVFDYAIPPEILPMIKIGVLVEIPFHGRNIEGIVIDIKRTSPIPNLKEIVKVIDSRPVVDEIHIKLAQWMSDYYLEPFSKCLFENIVPVAKRSVFSESNHISFSARAENAKKIKNNSYRYLALGDFQYRLKIYLKAIEKTISRKKQVIVLVPNLETIPYFVRHINSSISILHSGLTRTQRYLEWQRIREGKVNIIVGSNSALFAPTADLGLIVIDQEENETYKSYQSPRFHAVKTAEKLAEIFGANLILGSISPRVETYFDALKGGFKILKDKDDKKDITTVDMNFEKGILSQPLQKAIEETLEQKKKVILVLNRKGEGTKFSCADCGWILKCEKCGLPLIPQKTDSVCYNCEKNFTLPESCPKCRGINLKPFGMGTKKLEKFVKDFWPKAKTVIIEKNSYDDTHDFDIAIATSFALKFSFSNVGLVGIIDADQPLNFPDFHSAEKTFVTFFKFLLIGERGILQTHLPENHVIRSLAKMKYDNFFLDELENRRKSSFPPFTHLTRLLYKNADEEICRKETERVFKLLHAKRYTLNAILGPAPCFIKKERNKFRYQIIIKSPSLISHYSSLIAIIRSLPKGWIVDVDPVNLL</sequence>
<keyword evidence="7 11" id="KW-0862">Zinc</keyword>
<comment type="caution">
    <text evidence="14">The sequence shown here is derived from an EMBL/GenBank/DDBJ whole genome shotgun (WGS) entry which is preliminary data.</text>
</comment>
<dbReference type="EMBL" id="MEZT01000021">
    <property type="protein sequence ID" value="OGD56412.1"/>
    <property type="molecule type" value="Genomic_DNA"/>
</dbReference>
<feature type="binding site" evidence="11">
    <location>
        <position position="351"/>
    </location>
    <ligand>
        <name>Zn(2+)</name>
        <dbReference type="ChEBI" id="CHEBI:29105"/>
        <label>2</label>
    </ligand>
</feature>
<feature type="binding site" evidence="11">
    <location>
        <position position="342"/>
    </location>
    <ligand>
        <name>Zn(2+)</name>
        <dbReference type="ChEBI" id="CHEBI:29105"/>
        <label>1</label>
    </ligand>
</feature>
<feature type="binding site" evidence="11">
    <location>
        <position position="364"/>
    </location>
    <ligand>
        <name>Zn(2+)</name>
        <dbReference type="ChEBI" id="CHEBI:29105"/>
        <label>2</label>
    </ligand>
</feature>
<evidence type="ECO:0000313" key="15">
    <source>
        <dbReference type="Proteomes" id="UP000178764"/>
    </source>
</evidence>
<feature type="binding site" evidence="11">
    <location>
        <position position="339"/>
    </location>
    <ligand>
        <name>Zn(2+)</name>
        <dbReference type="ChEBI" id="CHEBI:29105"/>
        <label>1</label>
    </ligand>
</feature>
<dbReference type="Gene3D" id="3.40.1440.60">
    <property type="entry name" value="PriA, 3(prime) DNA-binding domain"/>
    <property type="match status" value="1"/>
</dbReference>
<dbReference type="GO" id="GO:0006269">
    <property type="term" value="P:DNA replication, synthesis of primer"/>
    <property type="evidence" value="ECO:0007669"/>
    <property type="project" value="UniProtKB-KW"/>
</dbReference>
<dbReference type="Proteomes" id="UP000178764">
    <property type="component" value="Unassembled WGS sequence"/>
</dbReference>
<dbReference type="SUPFAM" id="SSF52540">
    <property type="entry name" value="P-loop containing nucleoside triphosphate hydrolases"/>
    <property type="match status" value="1"/>
</dbReference>
<dbReference type="GO" id="GO:1990077">
    <property type="term" value="C:primosome complex"/>
    <property type="evidence" value="ECO:0007669"/>
    <property type="project" value="UniProtKB-UniRule"/>
</dbReference>
<evidence type="ECO:0000259" key="13">
    <source>
        <dbReference type="Pfam" id="PF18074"/>
    </source>
</evidence>
<keyword evidence="4 11" id="KW-0547">Nucleotide-binding</keyword>
<comment type="function">
    <text evidence="11">Initiates the restart of stalled replication forks, which reloads the replicative helicase on sites other than the origin of replication. Recognizes and binds to abandoned replication forks and remodels them to uncover a helicase loading site. Promotes assembly of the primosome at these replication forks.</text>
</comment>
<dbReference type="InterPro" id="IPR027417">
    <property type="entry name" value="P-loop_NTPase"/>
</dbReference>
<evidence type="ECO:0000256" key="5">
    <source>
        <dbReference type="ARBA" id="ARBA00022801"/>
    </source>
</evidence>
<comment type="similarity">
    <text evidence="11">Belongs to the helicase family. PriA subfamily.</text>
</comment>
<evidence type="ECO:0000256" key="11">
    <source>
        <dbReference type="HAMAP-Rule" id="MF_00983"/>
    </source>
</evidence>
<evidence type="ECO:0000256" key="6">
    <source>
        <dbReference type="ARBA" id="ARBA00022806"/>
    </source>
</evidence>